<dbReference type="GO" id="GO:0030706">
    <property type="term" value="P:germarium-derived oocyte differentiation"/>
    <property type="evidence" value="ECO:0007669"/>
    <property type="project" value="EnsemblMetazoa"/>
</dbReference>
<dbReference type="InterPro" id="IPR011011">
    <property type="entry name" value="Znf_FYVE_PHD"/>
</dbReference>
<dbReference type="PROSITE" id="PS01359">
    <property type="entry name" value="ZF_PHD_1"/>
    <property type="match status" value="1"/>
</dbReference>
<evidence type="ECO:0000256" key="2">
    <source>
        <dbReference type="ARBA" id="ARBA00022723"/>
    </source>
</evidence>
<feature type="compositionally biased region" description="Low complexity" evidence="8">
    <location>
        <begin position="1516"/>
        <end position="1556"/>
    </location>
</feature>
<feature type="compositionally biased region" description="Low complexity" evidence="8">
    <location>
        <begin position="331"/>
        <end position="343"/>
    </location>
</feature>
<feature type="compositionally biased region" description="Polar residues" evidence="8">
    <location>
        <begin position="1659"/>
        <end position="1698"/>
    </location>
</feature>
<evidence type="ECO:0000259" key="9">
    <source>
        <dbReference type="PROSITE" id="PS50016"/>
    </source>
</evidence>
<dbReference type="eggNOG" id="KOG1973">
    <property type="taxonomic scope" value="Eukaryota"/>
</dbReference>
<feature type="region of interest" description="Disordered" evidence="8">
    <location>
        <begin position="1"/>
        <end position="179"/>
    </location>
</feature>
<organism evidence="12">
    <name type="scientific">Drosophila willistoni</name>
    <name type="common">Fruit fly</name>
    <dbReference type="NCBI Taxonomy" id="7260"/>
    <lineage>
        <taxon>Eukaryota</taxon>
        <taxon>Metazoa</taxon>
        <taxon>Ecdysozoa</taxon>
        <taxon>Arthropoda</taxon>
        <taxon>Hexapoda</taxon>
        <taxon>Insecta</taxon>
        <taxon>Pterygota</taxon>
        <taxon>Neoptera</taxon>
        <taxon>Endopterygota</taxon>
        <taxon>Diptera</taxon>
        <taxon>Brachycera</taxon>
        <taxon>Muscomorpha</taxon>
        <taxon>Ephydroidea</taxon>
        <taxon>Drosophilidae</taxon>
        <taxon>Drosophila</taxon>
        <taxon>Sophophora</taxon>
    </lineage>
</organism>
<feature type="compositionally biased region" description="Pro residues" evidence="8">
    <location>
        <begin position="1619"/>
        <end position="1630"/>
    </location>
</feature>
<dbReference type="PROSITE" id="PS00028">
    <property type="entry name" value="ZINC_FINGER_C2H2_1"/>
    <property type="match status" value="3"/>
</dbReference>
<gene>
    <name evidence="11" type="primary">Dwil\GK21900</name>
    <name evidence="11" type="ORF">Dwil_GK21900</name>
</gene>
<feature type="compositionally biased region" description="Pro residues" evidence="8">
    <location>
        <begin position="1975"/>
        <end position="1988"/>
    </location>
</feature>
<dbReference type="GO" id="GO:0008270">
    <property type="term" value="F:zinc ion binding"/>
    <property type="evidence" value="ECO:0007669"/>
    <property type="project" value="UniProtKB-KW"/>
</dbReference>
<feature type="compositionally biased region" description="Polar residues" evidence="8">
    <location>
        <begin position="226"/>
        <end position="239"/>
    </location>
</feature>
<feature type="compositionally biased region" description="Basic residues" evidence="8">
    <location>
        <begin position="1575"/>
        <end position="1584"/>
    </location>
</feature>
<dbReference type="CDD" id="cd15505">
    <property type="entry name" value="PHD_ING"/>
    <property type="match status" value="1"/>
</dbReference>
<dbReference type="InterPro" id="IPR019786">
    <property type="entry name" value="Zinc_finger_PHD-type_CS"/>
</dbReference>
<dbReference type="InParanoid" id="B4MQM1"/>
<feature type="compositionally biased region" description="Low complexity" evidence="8">
    <location>
        <begin position="1564"/>
        <end position="1574"/>
    </location>
</feature>
<evidence type="ECO:0000256" key="1">
    <source>
        <dbReference type="ARBA" id="ARBA00004123"/>
    </source>
</evidence>
<dbReference type="STRING" id="7260.B4MQM1"/>
<feature type="region of interest" description="Disordered" evidence="8">
    <location>
        <begin position="223"/>
        <end position="408"/>
    </location>
</feature>
<keyword evidence="6" id="KW-0539">Nucleus</keyword>
<feature type="compositionally biased region" description="Acidic residues" evidence="8">
    <location>
        <begin position="673"/>
        <end position="682"/>
    </location>
</feature>
<dbReference type="Gene3D" id="3.30.160.60">
    <property type="entry name" value="Classic Zinc Finger"/>
    <property type="match status" value="1"/>
</dbReference>
<feature type="compositionally biased region" description="Basic and acidic residues" evidence="8">
    <location>
        <begin position="1246"/>
        <end position="1258"/>
    </location>
</feature>
<feature type="compositionally biased region" description="Low complexity" evidence="8">
    <location>
        <begin position="1947"/>
        <end position="1960"/>
    </location>
</feature>
<feature type="compositionally biased region" description="Polar residues" evidence="8">
    <location>
        <begin position="1378"/>
        <end position="1393"/>
    </location>
</feature>
<dbReference type="InterPro" id="IPR013083">
    <property type="entry name" value="Znf_RING/FYVE/PHD"/>
</dbReference>
<dbReference type="OMA" id="ELLCHLC"/>
<dbReference type="GO" id="GO:0005634">
    <property type="term" value="C:nucleus"/>
    <property type="evidence" value="ECO:0007669"/>
    <property type="project" value="UniProtKB-SubCell"/>
</dbReference>
<reference evidence="11 12" key="1">
    <citation type="journal article" date="2007" name="Nature">
        <title>Evolution of genes and genomes on the Drosophila phylogeny.</title>
        <authorList>
            <consortium name="Drosophila 12 Genomes Consortium"/>
            <person name="Clark A.G."/>
            <person name="Eisen M.B."/>
            <person name="Smith D.R."/>
            <person name="Bergman C.M."/>
            <person name="Oliver B."/>
            <person name="Markow T.A."/>
            <person name="Kaufman T.C."/>
            <person name="Kellis M."/>
            <person name="Gelbart W."/>
            <person name="Iyer V.N."/>
            <person name="Pollard D.A."/>
            <person name="Sackton T.B."/>
            <person name="Larracuente A.M."/>
            <person name="Singh N.D."/>
            <person name="Abad J.P."/>
            <person name="Abt D.N."/>
            <person name="Adryan B."/>
            <person name="Aguade M."/>
            <person name="Akashi H."/>
            <person name="Anderson W.W."/>
            <person name="Aquadro C.F."/>
            <person name="Ardell D.H."/>
            <person name="Arguello R."/>
            <person name="Artieri C.G."/>
            <person name="Barbash D.A."/>
            <person name="Barker D."/>
            <person name="Barsanti P."/>
            <person name="Batterham P."/>
            <person name="Batzoglou S."/>
            <person name="Begun D."/>
            <person name="Bhutkar A."/>
            <person name="Blanco E."/>
            <person name="Bosak S.A."/>
            <person name="Bradley R.K."/>
            <person name="Brand A.D."/>
            <person name="Brent M.R."/>
            <person name="Brooks A.N."/>
            <person name="Brown R.H."/>
            <person name="Butlin R.K."/>
            <person name="Caggese C."/>
            <person name="Calvi B.R."/>
            <person name="Bernardo de Carvalho A."/>
            <person name="Caspi A."/>
            <person name="Castrezana S."/>
            <person name="Celniker S.E."/>
            <person name="Chang J.L."/>
            <person name="Chapple C."/>
            <person name="Chatterji S."/>
            <person name="Chinwalla A."/>
            <person name="Civetta A."/>
            <person name="Clifton S.W."/>
            <person name="Comeron J.M."/>
            <person name="Costello J.C."/>
            <person name="Coyne J.A."/>
            <person name="Daub J."/>
            <person name="David R.G."/>
            <person name="Delcher A.L."/>
            <person name="Delehaunty K."/>
            <person name="Do C.B."/>
            <person name="Ebling H."/>
            <person name="Edwards K."/>
            <person name="Eickbush T."/>
            <person name="Evans J.D."/>
            <person name="Filipski A."/>
            <person name="Findeiss S."/>
            <person name="Freyhult E."/>
            <person name="Fulton L."/>
            <person name="Fulton R."/>
            <person name="Garcia A.C."/>
            <person name="Gardiner A."/>
            <person name="Garfield D.A."/>
            <person name="Garvin B.E."/>
            <person name="Gibson G."/>
            <person name="Gilbert D."/>
            <person name="Gnerre S."/>
            <person name="Godfrey J."/>
            <person name="Good R."/>
            <person name="Gotea V."/>
            <person name="Gravely B."/>
            <person name="Greenberg A.J."/>
            <person name="Griffiths-Jones S."/>
            <person name="Gross S."/>
            <person name="Guigo R."/>
            <person name="Gustafson E.A."/>
            <person name="Haerty W."/>
            <person name="Hahn M.W."/>
            <person name="Halligan D.L."/>
            <person name="Halpern A.L."/>
            <person name="Halter G.M."/>
            <person name="Han M.V."/>
            <person name="Heger A."/>
            <person name="Hillier L."/>
            <person name="Hinrichs A.S."/>
            <person name="Holmes I."/>
            <person name="Hoskins R.A."/>
            <person name="Hubisz M.J."/>
            <person name="Hultmark D."/>
            <person name="Huntley M.A."/>
            <person name="Jaffe D.B."/>
            <person name="Jagadeeshan S."/>
            <person name="Jeck W.R."/>
            <person name="Johnson J."/>
            <person name="Jones C.D."/>
            <person name="Jordan W.C."/>
            <person name="Karpen G.H."/>
            <person name="Kataoka E."/>
            <person name="Keightley P.D."/>
            <person name="Kheradpour P."/>
            <person name="Kirkness E.F."/>
            <person name="Koerich L.B."/>
            <person name="Kristiansen K."/>
            <person name="Kudrna D."/>
            <person name="Kulathinal R.J."/>
            <person name="Kumar S."/>
            <person name="Kwok R."/>
            <person name="Lander E."/>
            <person name="Langley C.H."/>
            <person name="Lapoint R."/>
            <person name="Lazzaro B.P."/>
            <person name="Lee S.J."/>
            <person name="Levesque L."/>
            <person name="Li R."/>
            <person name="Lin C.F."/>
            <person name="Lin M.F."/>
            <person name="Lindblad-Toh K."/>
            <person name="Llopart A."/>
            <person name="Long M."/>
            <person name="Low L."/>
            <person name="Lozovsky E."/>
            <person name="Lu J."/>
            <person name="Luo M."/>
            <person name="Machado C.A."/>
            <person name="Makalowski W."/>
            <person name="Marzo M."/>
            <person name="Matsuda M."/>
            <person name="Matzkin L."/>
            <person name="McAllister B."/>
            <person name="McBride C.S."/>
            <person name="McKernan B."/>
            <person name="McKernan K."/>
            <person name="Mendez-Lago M."/>
            <person name="Minx P."/>
            <person name="Mollenhauer M.U."/>
            <person name="Montooth K."/>
            <person name="Mount S.M."/>
            <person name="Mu X."/>
            <person name="Myers E."/>
            <person name="Negre B."/>
            <person name="Newfeld S."/>
            <person name="Nielsen R."/>
            <person name="Noor M.A."/>
            <person name="O'Grady P."/>
            <person name="Pachter L."/>
            <person name="Papaceit M."/>
            <person name="Parisi M.J."/>
            <person name="Parisi M."/>
            <person name="Parts L."/>
            <person name="Pedersen J.S."/>
            <person name="Pesole G."/>
            <person name="Phillippy A.M."/>
            <person name="Ponting C.P."/>
            <person name="Pop M."/>
            <person name="Porcelli D."/>
            <person name="Powell J.R."/>
            <person name="Prohaska S."/>
            <person name="Pruitt K."/>
            <person name="Puig M."/>
            <person name="Quesneville H."/>
            <person name="Ram K.R."/>
            <person name="Rand D."/>
            <person name="Rasmussen M.D."/>
            <person name="Reed L.K."/>
            <person name="Reenan R."/>
            <person name="Reily A."/>
            <person name="Remington K.A."/>
            <person name="Rieger T.T."/>
            <person name="Ritchie M.G."/>
            <person name="Robin C."/>
            <person name="Rogers Y.H."/>
            <person name="Rohde C."/>
            <person name="Rozas J."/>
            <person name="Rubenfield M.J."/>
            <person name="Ruiz A."/>
            <person name="Russo S."/>
            <person name="Salzberg S.L."/>
            <person name="Sanchez-Gracia A."/>
            <person name="Saranga D.J."/>
            <person name="Sato H."/>
            <person name="Schaeffer S.W."/>
            <person name="Schatz M.C."/>
            <person name="Schlenke T."/>
            <person name="Schwartz R."/>
            <person name="Segarra C."/>
            <person name="Singh R.S."/>
            <person name="Sirot L."/>
            <person name="Sirota M."/>
            <person name="Sisneros N.B."/>
            <person name="Smith C.D."/>
            <person name="Smith T.F."/>
            <person name="Spieth J."/>
            <person name="Stage D.E."/>
            <person name="Stark A."/>
            <person name="Stephan W."/>
            <person name="Strausberg R.L."/>
            <person name="Strempel S."/>
            <person name="Sturgill D."/>
            <person name="Sutton G."/>
            <person name="Sutton G.G."/>
            <person name="Tao W."/>
            <person name="Teichmann S."/>
            <person name="Tobari Y.N."/>
            <person name="Tomimura Y."/>
            <person name="Tsolas J.M."/>
            <person name="Valente V.L."/>
            <person name="Venter E."/>
            <person name="Venter J.C."/>
            <person name="Vicario S."/>
            <person name="Vieira F.G."/>
            <person name="Vilella A.J."/>
            <person name="Villasante A."/>
            <person name="Walenz B."/>
            <person name="Wang J."/>
            <person name="Wasserman M."/>
            <person name="Watts T."/>
            <person name="Wilson D."/>
            <person name="Wilson R.K."/>
            <person name="Wing R.A."/>
            <person name="Wolfner M.F."/>
            <person name="Wong A."/>
            <person name="Wong G.K."/>
            <person name="Wu C.I."/>
            <person name="Wu G."/>
            <person name="Yamamoto D."/>
            <person name="Yang H.P."/>
            <person name="Yang S.P."/>
            <person name="Yorke J.A."/>
            <person name="Yoshida K."/>
            <person name="Zdobnov E."/>
            <person name="Zhang P."/>
            <person name="Zhang Y."/>
            <person name="Zimin A.V."/>
            <person name="Baldwin J."/>
            <person name="Abdouelleil A."/>
            <person name="Abdulkadir J."/>
            <person name="Abebe A."/>
            <person name="Abera B."/>
            <person name="Abreu J."/>
            <person name="Acer S.C."/>
            <person name="Aftuck L."/>
            <person name="Alexander A."/>
            <person name="An P."/>
            <person name="Anderson E."/>
            <person name="Anderson S."/>
            <person name="Arachi H."/>
            <person name="Azer M."/>
            <person name="Bachantsang P."/>
            <person name="Barry A."/>
            <person name="Bayul T."/>
            <person name="Berlin A."/>
            <person name="Bessette D."/>
            <person name="Bloom T."/>
            <person name="Blye J."/>
            <person name="Boguslavskiy L."/>
            <person name="Bonnet C."/>
            <person name="Boukhgalter B."/>
            <person name="Bourzgui I."/>
            <person name="Brown A."/>
            <person name="Cahill P."/>
            <person name="Channer S."/>
            <person name="Cheshatsang Y."/>
            <person name="Chuda L."/>
            <person name="Citroen M."/>
            <person name="Collymore A."/>
            <person name="Cooke P."/>
            <person name="Costello M."/>
            <person name="D'Aco K."/>
            <person name="Daza R."/>
            <person name="De Haan G."/>
            <person name="DeGray S."/>
            <person name="DeMaso C."/>
            <person name="Dhargay N."/>
            <person name="Dooley K."/>
            <person name="Dooley E."/>
            <person name="Doricent M."/>
            <person name="Dorje P."/>
            <person name="Dorjee K."/>
            <person name="Dupes A."/>
            <person name="Elong R."/>
            <person name="Falk J."/>
            <person name="Farina A."/>
            <person name="Faro S."/>
            <person name="Ferguson D."/>
            <person name="Fisher S."/>
            <person name="Foley C.D."/>
            <person name="Franke A."/>
            <person name="Friedrich D."/>
            <person name="Gadbois L."/>
            <person name="Gearin G."/>
            <person name="Gearin C.R."/>
            <person name="Giannoukos G."/>
            <person name="Goode T."/>
            <person name="Graham J."/>
            <person name="Grandbois E."/>
            <person name="Grewal S."/>
            <person name="Gyaltsen K."/>
            <person name="Hafez N."/>
            <person name="Hagos B."/>
            <person name="Hall J."/>
            <person name="Henson C."/>
            <person name="Hollinger A."/>
            <person name="Honan T."/>
            <person name="Huard M.D."/>
            <person name="Hughes L."/>
            <person name="Hurhula B."/>
            <person name="Husby M.E."/>
            <person name="Kamat A."/>
            <person name="Kanga B."/>
            <person name="Kashin S."/>
            <person name="Khazanovich D."/>
            <person name="Kisner P."/>
            <person name="Lance K."/>
            <person name="Lara M."/>
            <person name="Lee W."/>
            <person name="Lennon N."/>
            <person name="Letendre F."/>
            <person name="LeVine R."/>
            <person name="Lipovsky A."/>
            <person name="Liu X."/>
            <person name="Liu J."/>
            <person name="Liu S."/>
            <person name="Lokyitsang T."/>
            <person name="Lokyitsang Y."/>
            <person name="Lubonja R."/>
            <person name="Lui A."/>
            <person name="MacDonald P."/>
            <person name="Magnisalis V."/>
            <person name="Maru K."/>
            <person name="Matthews C."/>
            <person name="McCusker W."/>
            <person name="McDonough S."/>
            <person name="Mehta T."/>
            <person name="Meldrim J."/>
            <person name="Meneus L."/>
            <person name="Mihai O."/>
            <person name="Mihalev A."/>
            <person name="Mihova T."/>
            <person name="Mittelman R."/>
            <person name="Mlenga V."/>
            <person name="Montmayeur A."/>
            <person name="Mulrain L."/>
            <person name="Navidi A."/>
            <person name="Naylor J."/>
            <person name="Negash T."/>
            <person name="Nguyen T."/>
            <person name="Nguyen N."/>
            <person name="Nicol R."/>
            <person name="Norbu C."/>
            <person name="Norbu N."/>
            <person name="Novod N."/>
            <person name="O'Neill B."/>
            <person name="Osman S."/>
            <person name="Markiewicz E."/>
            <person name="Oyono O.L."/>
            <person name="Patti C."/>
            <person name="Phunkhang P."/>
            <person name="Pierre F."/>
            <person name="Priest M."/>
            <person name="Raghuraman S."/>
            <person name="Rege F."/>
            <person name="Reyes R."/>
            <person name="Rise C."/>
            <person name="Rogov P."/>
            <person name="Ross K."/>
            <person name="Ryan E."/>
            <person name="Settipalli S."/>
            <person name="Shea T."/>
            <person name="Sherpa N."/>
            <person name="Shi L."/>
            <person name="Shih D."/>
            <person name="Sparrow T."/>
            <person name="Spaulding J."/>
            <person name="Stalker J."/>
            <person name="Stange-Thomann N."/>
            <person name="Stavropoulos S."/>
            <person name="Stone C."/>
            <person name="Strader C."/>
            <person name="Tesfaye S."/>
            <person name="Thomson T."/>
            <person name="Thoulutsang Y."/>
            <person name="Thoulutsang D."/>
            <person name="Topham K."/>
            <person name="Topping I."/>
            <person name="Tsamla T."/>
            <person name="Vassiliev H."/>
            <person name="Vo A."/>
            <person name="Wangchuk T."/>
            <person name="Wangdi T."/>
            <person name="Weiand M."/>
            <person name="Wilkinson J."/>
            <person name="Wilson A."/>
            <person name="Yadav S."/>
            <person name="Young G."/>
            <person name="Yu Q."/>
            <person name="Zembek L."/>
            <person name="Zhong D."/>
            <person name="Zimmer A."/>
            <person name="Zwirko Z."/>
            <person name="Jaffe D.B."/>
            <person name="Alvarez P."/>
            <person name="Brockman W."/>
            <person name="Butler J."/>
            <person name="Chin C."/>
            <person name="Gnerre S."/>
            <person name="Grabherr M."/>
            <person name="Kleber M."/>
            <person name="Mauceli E."/>
            <person name="MacCallum I."/>
        </authorList>
    </citation>
    <scope>NUCLEOTIDE SEQUENCE [LARGE SCALE GENOMIC DNA]</scope>
    <source>
        <strain evidence="12">Tucson 14030-0811.24</strain>
    </source>
</reference>
<feature type="compositionally biased region" description="Polar residues" evidence="8">
    <location>
        <begin position="1797"/>
        <end position="1807"/>
    </location>
</feature>
<evidence type="ECO:0000256" key="5">
    <source>
        <dbReference type="ARBA" id="ARBA00022833"/>
    </source>
</evidence>
<evidence type="ECO:0000256" key="3">
    <source>
        <dbReference type="ARBA" id="ARBA00022737"/>
    </source>
</evidence>
<feature type="region of interest" description="Disordered" evidence="8">
    <location>
        <begin position="190"/>
        <end position="209"/>
    </location>
</feature>
<feature type="region of interest" description="Disordered" evidence="8">
    <location>
        <begin position="1229"/>
        <end position="1743"/>
    </location>
</feature>
<feature type="compositionally biased region" description="Basic and acidic residues" evidence="8">
    <location>
        <begin position="1426"/>
        <end position="1439"/>
    </location>
</feature>
<dbReference type="GO" id="GO:0071456">
    <property type="term" value="P:cellular response to hypoxia"/>
    <property type="evidence" value="ECO:0007669"/>
    <property type="project" value="EnsemblMetazoa"/>
</dbReference>
<feature type="compositionally biased region" description="Low complexity" evidence="8">
    <location>
        <begin position="373"/>
        <end position="383"/>
    </location>
</feature>
<feature type="compositionally biased region" description="Low complexity" evidence="8">
    <location>
        <begin position="699"/>
        <end position="709"/>
    </location>
</feature>
<dbReference type="GO" id="GO:0006629">
    <property type="term" value="P:lipid metabolic process"/>
    <property type="evidence" value="ECO:0007669"/>
    <property type="project" value="EnsemblMetazoa"/>
</dbReference>
<dbReference type="Proteomes" id="UP000007798">
    <property type="component" value="Unassembled WGS sequence"/>
</dbReference>
<feature type="domain" description="C2H2-type" evidence="10">
    <location>
        <begin position="1196"/>
        <end position="1227"/>
    </location>
</feature>
<evidence type="ECO:0000313" key="11">
    <source>
        <dbReference type="EMBL" id="EDW74410.1"/>
    </source>
</evidence>
<dbReference type="FunCoup" id="B4MQM1">
    <property type="interactions" value="381"/>
</dbReference>
<dbReference type="eggNOG" id="KOG1721">
    <property type="taxonomic scope" value="Eukaryota"/>
</dbReference>
<feature type="compositionally biased region" description="Pro residues" evidence="8">
    <location>
        <begin position="689"/>
        <end position="698"/>
    </location>
</feature>
<dbReference type="KEGG" id="dwi:6640580"/>
<evidence type="ECO:0000259" key="10">
    <source>
        <dbReference type="PROSITE" id="PS50157"/>
    </source>
</evidence>
<dbReference type="HOGENOM" id="CLU_231757_0_0_1"/>
<feature type="region of interest" description="Disordered" evidence="8">
    <location>
        <begin position="743"/>
        <end position="810"/>
    </location>
</feature>
<feature type="domain" description="PHD-type" evidence="9">
    <location>
        <begin position="2059"/>
        <end position="2110"/>
    </location>
</feature>
<feature type="compositionally biased region" description="Basic and acidic residues" evidence="8">
    <location>
        <begin position="1395"/>
        <end position="1404"/>
    </location>
</feature>
<feature type="compositionally biased region" description="Basic and acidic residues" evidence="8">
    <location>
        <begin position="764"/>
        <end position="776"/>
    </location>
</feature>
<feature type="compositionally biased region" description="Basic and acidic residues" evidence="8">
    <location>
        <begin position="1266"/>
        <end position="1311"/>
    </location>
</feature>
<comment type="subcellular location">
    <subcellularLocation>
        <location evidence="1">Nucleus</location>
    </subcellularLocation>
</comment>
<dbReference type="InterPro" id="IPR001965">
    <property type="entry name" value="Znf_PHD"/>
</dbReference>
<dbReference type="PROSITE" id="PS50016">
    <property type="entry name" value="ZF_PHD_2"/>
    <property type="match status" value="1"/>
</dbReference>
<feature type="region of interest" description="Disordered" evidence="8">
    <location>
        <begin position="664"/>
        <end position="726"/>
    </location>
</feature>
<feature type="compositionally biased region" description="Basic residues" evidence="8">
    <location>
        <begin position="566"/>
        <end position="582"/>
    </location>
</feature>
<feature type="compositionally biased region" description="Polar residues" evidence="8">
    <location>
        <begin position="266"/>
        <end position="278"/>
    </location>
</feature>
<feature type="compositionally biased region" description="Basic and acidic residues" evidence="8">
    <location>
        <begin position="48"/>
        <end position="67"/>
    </location>
</feature>
<feature type="region of interest" description="Disordered" evidence="8">
    <location>
        <begin position="1797"/>
        <end position="1831"/>
    </location>
</feature>
<evidence type="ECO:0000313" key="12">
    <source>
        <dbReference type="Proteomes" id="UP000007798"/>
    </source>
</evidence>
<keyword evidence="12" id="KW-1185">Reference proteome</keyword>
<evidence type="ECO:0000256" key="4">
    <source>
        <dbReference type="ARBA" id="ARBA00022771"/>
    </source>
</evidence>
<feature type="compositionally biased region" description="Polar residues" evidence="8">
    <location>
        <begin position="584"/>
        <end position="602"/>
    </location>
</feature>
<keyword evidence="3" id="KW-0677">Repeat</keyword>
<dbReference type="SUPFAM" id="SSF57903">
    <property type="entry name" value="FYVE/PHD zinc finger"/>
    <property type="match status" value="1"/>
</dbReference>
<dbReference type="OrthoDB" id="5411773at2759"/>
<accession>B4MQM1</accession>
<dbReference type="PROSITE" id="PS50157">
    <property type="entry name" value="ZINC_FINGER_C2H2_2"/>
    <property type="match status" value="2"/>
</dbReference>
<feature type="compositionally biased region" description="Basic and acidic residues" evidence="8">
    <location>
        <begin position="1455"/>
        <end position="1464"/>
    </location>
</feature>
<evidence type="ECO:0000256" key="8">
    <source>
        <dbReference type="SAM" id="MobiDB-lite"/>
    </source>
</evidence>
<feature type="region of interest" description="Disordered" evidence="8">
    <location>
        <begin position="565"/>
        <end position="604"/>
    </location>
</feature>
<evidence type="ECO:0000256" key="6">
    <source>
        <dbReference type="ARBA" id="ARBA00023242"/>
    </source>
</evidence>
<dbReference type="SMART" id="SM00249">
    <property type="entry name" value="PHD"/>
    <property type="match status" value="1"/>
</dbReference>
<feature type="compositionally biased region" description="Basic residues" evidence="8">
    <location>
        <begin position="1814"/>
        <end position="1823"/>
    </location>
</feature>
<proteinExistence type="predicted"/>
<feature type="region of interest" description="Disordered" evidence="8">
    <location>
        <begin position="1848"/>
        <end position="1992"/>
    </location>
</feature>
<dbReference type="PANTHER" id="PTHR24394">
    <property type="entry name" value="ZINC FINGER PROTEIN"/>
    <property type="match status" value="1"/>
</dbReference>
<dbReference type="SMART" id="SM00355">
    <property type="entry name" value="ZnF_C2H2"/>
    <property type="match status" value="9"/>
</dbReference>
<feature type="region of interest" description="Disordered" evidence="8">
    <location>
        <begin position="854"/>
        <end position="886"/>
    </location>
</feature>
<protein>
    <submittedName>
        <fullName evidence="11">GK21900</fullName>
    </submittedName>
</protein>
<feature type="compositionally biased region" description="Pro residues" evidence="8">
    <location>
        <begin position="861"/>
        <end position="878"/>
    </location>
</feature>
<dbReference type="Gene3D" id="3.30.40.10">
    <property type="entry name" value="Zinc/RING finger domain, C3HC4 (zinc finger)"/>
    <property type="match status" value="1"/>
</dbReference>
<dbReference type="SUPFAM" id="SSF57667">
    <property type="entry name" value="beta-beta-alpha zinc fingers"/>
    <property type="match status" value="1"/>
</dbReference>
<keyword evidence="4 7" id="KW-0863">Zinc-finger</keyword>
<dbReference type="EMBL" id="CH963849">
    <property type="protein sequence ID" value="EDW74410.1"/>
    <property type="molecule type" value="Genomic_DNA"/>
</dbReference>
<name>B4MQM1_DROWI</name>
<feature type="compositionally biased region" description="Basic and acidic residues" evidence="8">
    <location>
        <begin position="240"/>
        <end position="265"/>
    </location>
</feature>
<dbReference type="PhylomeDB" id="B4MQM1"/>
<feature type="compositionally biased region" description="Polar residues" evidence="8">
    <location>
        <begin position="1912"/>
        <end position="1922"/>
    </location>
</feature>
<keyword evidence="2" id="KW-0479">Metal-binding</keyword>
<feature type="compositionally biased region" description="Basic and acidic residues" evidence="8">
    <location>
        <begin position="75"/>
        <end position="93"/>
    </location>
</feature>
<sequence>MMEALEQQPTNSTSNSDGGGEESGTGTGAGAGTGSGGSSSSEEDELDDSKVMLDAPKAEMEHSEEKTTTTTVLAEKGKEQEEIDRAQDSDSDIKVSLANGQASLSDDEKDGREKEESVKPSLEEEKQQVQEQVIIQADVKVENEEDSSQLSSDPVKEENLVEDELPTVAVLNDEDPKDDLKEEVFNSVSPQAQVSALSSSASSSDRSSPVLAMDVDVDMDHDLPITSENWAPTETTDITESIKVESEPDTEGDKVIGETSLEKITPKSSITETATTPIKLNGAHESFKEESNEEQKQPTVIAQEAAMSPAAVSPPPPPHMFLPIRRDRSKSISSQCSSVSSASQPQLVIDHHPESEQNVRVQPLKMKKRRRSSQSSSSQIVSQPNEKQIRVNSEPEAESLTEAEPQPETSLLMQRLQGQISTLSATESATPAIASASTTSPLRLKKERFFRCARCNSVHQCWNFFLHMREVHQRYICLYCSHVYASVEKLSLHLENKHDIDQSHFATRETWVMQQQQHDRPRYLICCTCQSTFDTGSRYEDHDCAQLMQPCALCGEKGCHALGCRNTKKKPPPPRRRKKARKAQTVQDQNPLKETVSNSVPTAPQMDQALTPEGYIPAPPIYPAPEMYPYPQVSSPAPQTPPPAIPKLVVPKIMLRVPKEFQKSVDATLSSTDTEDETEEVPNNEPLPSCSPPLPQPEMPSNHLPLSSDPLPPPADEDSPTAKLSRVLAEIERTKLDIERTKADIFTKKHAKVAPEPPPVAPPDIHHQQQPEEQQRRWSLTPPASPPVITTESQPDAVRRNSLGSDCMDIDESMHQPVSMEQMQMPEHPQQAELEEQPQQNVPLDLEPMQLHNDEEYQPSSSPPPPRSPLPPAPPAPPADGIDVAGPETHTVDLQLDRPLDKISMVDLIRLCMKTVYPLCLYCNHARRIAVNGKQLVLHMIGEHRFTATVDSITAEELHAETLVAKLKSFLPLLETEYLNLASCCSVRDENGEATYVEPFNERIYECFTCRFVTSTHKELYTHNRRLHIKSNIMCTMCRTNFYSYSEILCHICPGRVTGTIYALQFRCCLCEMAPLPSAFRLMVHLRKQHQACDICLEDCHSQAKLSSHVWKHKLLHLCYRCGIAYRNKQDISKHLFWKHGTESANCKRCLQKRWRHVYHFCVPPAQFPCEHCGFIFSKAIYLEVHKRMHTGDFRYPCTEVDSCEEKFVSRKLLMKHLEAEHMEKEQLPAIEDVPQAAENESAEPVAKEDADKMDEVKSQQPEAAEMIKVERERQSSIDVKVESEMEPKMETIVKSEDQGSSKPLAKSEQKSKRRKKSKRNKESLEDLNLIAPNLSESDSSSDSDSDAPRSNHDMALPIKPPSSASVDDLDMPKVMLSPSSESDNDGETQVNQLLEKEKKKEESEQQQQEAPSDQMPKIESGLEDLVAKEQDGKDHVDAVPDIWKNLLQNQAPGHKNEQEKSTADDEADEELQRPPNKLHVVWSDHDYCKMRRTPPPPSPVKQSRSAKSGNDRRISGNSSESDSSSSSSSNSDSDSSSCSCGTNCTCSSSNSSSSSDDSDDSDSSNGQSSPQKQQRSRKKSLKQKKIDESLVSNELDGPRTQEEEINVTTVSEEQPLATPDPPPGPPSPKLPMYNESDFDTAFSDTDEEFYDAHPQKLATESLTQNRETVNPQDSSLETSNNNNNYDIVENSRPSTPSLPEEAAAFAERRERVRNKKKKRERKSSCKSGRIPPGIVAGIPTGDSNCMPTLSSTPMEPPILPMHSIVHNVPVPLTESPVSLLPMLPTTPLTHLMQPSLTRMSEGSSCSDADGQLKRSKRQRRPNKFYGYTSDDENMTTILAPPLQVGMQLIKPQPPPQLTWAKEDLPTPPKQRHRTSNNNNNNNNHHLHSNGCGTPLASSGSGSGTRKRSSLKQRNLMSSANRSAKRQKLDRDLPPIPTLKIRPGLLTSSSVAPPSDSSDSSTEDEDTEINVTTLPPCPSPSRPPPPIMSMPIPVAQPAAAAPPTLPPPPPATATAFNQPIPPALLPNPDFATLQYFKANNIRYPIRPPAGARLAREGESVYCYCRCPYDEVSEMIACDGDNCLIEWFHFECVGIMVAPQGKWFCAECRPKYSEGLYAGAKAK</sequence>
<feature type="compositionally biased region" description="Gly residues" evidence="8">
    <location>
        <begin position="17"/>
        <end position="37"/>
    </location>
</feature>
<dbReference type="PANTHER" id="PTHR24394:SF29">
    <property type="entry name" value="MYONEURIN"/>
    <property type="match status" value="1"/>
</dbReference>
<dbReference type="GO" id="GO:0000981">
    <property type="term" value="F:DNA-binding transcription factor activity, RNA polymerase II-specific"/>
    <property type="evidence" value="ECO:0007669"/>
    <property type="project" value="TreeGrafter"/>
</dbReference>
<dbReference type="InterPro" id="IPR019787">
    <property type="entry name" value="Znf_PHD-finger"/>
</dbReference>
<feature type="domain" description="C2H2-type" evidence="10">
    <location>
        <begin position="1168"/>
        <end position="1195"/>
    </location>
</feature>
<evidence type="ECO:0000256" key="7">
    <source>
        <dbReference type="PROSITE-ProRule" id="PRU00042"/>
    </source>
</evidence>
<keyword evidence="5" id="KW-0862">Zinc</keyword>
<dbReference type="InterPro" id="IPR013087">
    <property type="entry name" value="Znf_C2H2_type"/>
</dbReference>
<feature type="compositionally biased region" description="Basic and acidic residues" evidence="8">
    <location>
        <begin position="109"/>
        <end position="128"/>
    </location>
</feature>
<feature type="compositionally biased region" description="Basic residues" evidence="8">
    <location>
        <begin position="1712"/>
        <end position="1722"/>
    </location>
</feature>
<dbReference type="InterPro" id="IPR036236">
    <property type="entry name" value="Znf_C2H2_sf"/>
</dbReference>
<feature type="compositionally biased region" description="Basic and acidic residues" evidence="8">
    <location>
        <begin position="285"/>
        <end position="296"/>
    </location>
</feature>